<dbReference type="Proteomes" id="UP001595978">
    <property type="component" value="Unassembled WGS sequence"/>
</dbReference>
<keyword evidence="3" id="KW-1185">Reference proteome</keyword>
<proteinExistence type="predicted"/>
<dbReference type="RefSeq" id="WP_390309341.1">
    <property type="nucleotide sequence ID" value="NZ_JBHSNQ010000068.1"/>
</dbReference>
<organism evidence="2 3">
    <name type="scientific">Ureibacillus suwonensis</name>
    <dbReference type="NCBI Taxonomy" id="313007"/>
    <lineage>
        <taxon>Bacteria</taxon>
        <taxon>Bacillati</taxon>
        <taxon>Bacillota</taxon>
        <taxon>Bacilli</taxon>
        <taxon>Bacillales</taxon>
        <taxon>Caryophanaceae</taxon>
        <taxon>Ureibacillus</taxon>
    </lineage>
</organism>
<name>A0ABW0RAB7_9BACL</name>
<dbReference type="SUPFAM" id="SSF54427">
    <property type="entry name" value="NTF2-like"/>
    <property type="match status" value="1"/>
</dbReference>
<evidence type="ECO:0000313" key="3">
    <source>
        <dbReference type="Proteomes" id="UP001595978"/>
    </source>
</evidence>
<feature type="domain" description="SnoaL-like" evidence="1">
    <location>
        <begin position="5"/>
        <end position="105"/>
    </location>
</feature>
<sequence>MQELIEKYLQAAKEKNIQALDDIFTEHAVYIESTGAIYNGLAQIKMWFEQVTAGGDVTAWDVKRIFDMGDTGVVEWYFEYQIAGADVFSFDGVSIVETENGKIKKWSEFAQTKDKTYPFEG</sequence>
<dbReference type="InterPro" id="IPR037401">
    <property type="entry name" value="SnoaL-like"/>
</dbReference>
<dbReference type="EMBL" id="JBHSNQ010000068">
    <property type="protein sequence ID" value="MFC5541669.1"/>
    <property type="molecule type" value="Genomic_DNA"/>
</dbReference>
<reference evidence="3" key="1">
    <citation type="journal article" date="2019" name="Int. J. Syst. Evol. Microbiol.">
        <title>The Global Catalogue of Microorganisms (GCM) 10K type strain sequencing project: providing services to taxonomists for standard genome sequencing and annotation.</title>
        <authorList>
            <consortium name="The Broad Institute Genomics Platform"/>
            <consortium name="The Broad Institute Genome Sequencing Center for Infectious Disease"/>
            <person name="Wu L."/>
            <person name="Ma J."/>
        </authorList>
    </citation>
    <scope>NUCLEOTIDE SEQUENCE [LARGE SCALE GENOMIC DNA]</scope>
    <source>
        <strain evidence="3">CCUG 56331</strain>
    </source>
</reference>
<comment type="caution">
    <text evidence="2">The sequence shown here is derived from an EMBL/GenBank/DDBJ whole genome shotgun (WGS) entry which is preliminary data.</text>
</comment>
<accession>A0ABW0RAB7</accession>
<evidence type="ECO:0000313" key="2">
    <source>
        <dbReference type="EMBL" id="MFC5541669.1"/>
    </source>
</evidence>
<evidence type="ECO:0000259" key="1">
    <source>
        <dbReference type="Pfam" id="PF12680"/>
    </source>
</evidence>
<dbReference type="InterPro" id="IPR032710">
    <property type="entry name" value="NTF2-like_dom_sf"/>
</dbReference>
<gene>
    <name evidence="2" type="ORF">ACFPOH_07835</name>
</gene>
<protein>
    <submittedName>
        <fullName evidence="2">Nuclear transport factor 2 family protein</fullName>
    </submittedName>
</protein>
<dbReference type="Gene3D" id="3.10.450.50">
    <property type="match status" value="1"/>
</dbReference>
<dbReference type="Pfam" id="PF12680">
    <property type="entry name" value="SnoaL_2"/>
    <property type="match status" value="1"/>
</dbReference>